<dbReference type="OrthoDB" id="311528at2759"/>
<accession>A0A8S1LXW6</accession>
<feature type="compositionally biased region" description="Basic residues" evidence="1">
    <location>
        <begin position="383"/>
        <end position="405"/>
    </location>
</feature>
<sequence length="510" mass="60536">MADNDDYEIQYQKYLEKIGMTPPNIGVRQTPSKQKDREFCSRQLFQNTSQQKELNYQRINSIIVLNNQLEINLTNKQSQSKIQNISLNLEAKSPIVDIQTSLIKPIEQKNQKGLAQIDEFADDNLQENSNKTNCFDSNIQQEQIKNENLDQQNLDFSSIQLRPTIVSKSHDEIQGKTQEEKKDTQLNNQTIEQNNNFEIKQQNSLIKNLFNENNQDNSEQIQTPEKYGEIENKIIFCQEKEKEQNLQPEIIEENKSTKEIQSQQFIIQDQNQFIPQQQTPKQESNIEIVEAEIAQEFHLEMQQDENNLKINNNMDIEQMNQPESEEQVDKQETFNINKQQFLIENQLQEEINQEPQDHEKNQNNIENPIVQQELLKQREVEKLKKKQQKQKKSRINNKKKKRGKKNKSEQKEQEQQKKQEQVQDKIIIQEQIVQVDESLQNNNQKNEDNYQPIQNQIIQVEQNNPICNFLQQLIGGFCREDIKINWNKFTFLKRKIYKKRSILLKSKLLI</sequence>
<proteinExistence type="predicted"/>
<keyword evidence="3" id="KW-1185">Reference proteome</keyword>
<feature type="region of interest" description="Disordered" evidence="1">
    <location>
        <begin position="381"/>
        <end position="420"/>
    </location>
</feature>
<dbReference type="EMBL" id="CAJJDN010000030">
    <property type="protein sequence ID" value="CAD8072880.1"/>
    <property type="molecule type" value="Genomic_DNA"/>
</dbReference>
<dbReference type="AlphaFoldDB" id="A0A8S1LXW6"/>
<reference evidence="2" key="1">
    <citation type="submission" date="2021-01" db="EMBL/GenBank/DDBJ databases">
        <authorList>
            <consortium name="Genoscope - CEA"/>
            <person name="William W."/>
        </authorList>
    </citation>
    <scope>NUCLEOTIDE SEQUENCE</scope>
</reference>
<evidence type="ECO:0000256" key="1">
    <source>
        <dbReference type="SAM" id="MobiDB-lite"/>
    </source>
</evidence>
<evidence type="ECO:0000313" key="3">
    <source>
        <dbReference type="Proteomes" id="UP000692954"/>
    </source>
</evidence>
<evidence type="ECO:0000313" key="2">
    <source>
        <dbReference type="EMBL" id="CAD8072880.1"/>
    </source>
</evidence>
<dbReference type="Proteomes" id="UP000692954">
    <property type="component" value="Unassembled WGS sequence"/>
</dbReference>
<name>A0A8S1LXW6_9CILI</name>
<organism evidence="2 3">
    <name type="scientific">Paramecium sonneborni</name>
    <dbReference type="NCBI Taxonomy" id="65129"/>
    <lineage>
        <taxon>Eukaryota</taxon>
        <taxon>Sar</taxon>
        <taxon>Alveolata</taxon>
        <taxon>Ciliophora</taxon>
        <taxon>Intramacronucleata</taxon>
        <taxon>Oligohymenophorea</taxon>
        <taxon>Peniculida</taxon>
        <taxon>Parameciidae</taxon>
        <taxon>Paramecium</taxon>
    </lineage>
</organism>
<comment type="caution">
    <text evidence="2">The sequence shown here is derived from an EMBL/GenBank/DDBJ whole genome shotgun (WGS) entry which is preliminary data.</text>
</comment>
<protein>
    <submittedName>
        <fullName evidence="2">Uncharacterized protein</fullName>
    </submittedName>
</protein>
<gene>
    <name evidence="2" type="ORF">PSON_ATCC_30995.1.T0300014</name>
</gene>
<feature type="compositionally biased region" description="Basic and acidic residues" evidence="1">
    <location>
        <begin position="406"/>
        <end position="420"/>
    </location>
</feature>